<evidence type="ECO:0000313" key="3">
    <source>
        <dbReference type="EMBL" id="CDW75472.1"/>
    </source>
</evidence>
<proteinExistence type="predicted"/>
<feature type="region of interest" description="Disordered" evidence="2">
    <location>
        <begin position="278"/>
        <end position="341"/>
    </location>
</feature>
<organism evidence="3 4">
    <name type="scientific">Stylonychia lemnae</name>
    <name type="common">Ciliate</name>
    <dbReference type="NCBI Taxonomy" id="5949"/>
    <lineage>
        <taxon>Eukaryota</taxon>
        <taxon>Sar</taxon>
        <taxon>Alveolata</taxon>
        <taxon>Ciliophora</taxon>
        <taxon>Intramacronucleata</taxon>
        <taxon>Spirotrichea</taxon>
        <taxon>Stichotrichia</taxon>
        <taxon>Sporadotrichida</taxon>
        <taxon>Oxytrichidae</taxon>
        <taxon>Stylonychinae</taxon>
        <taxon>Stylonychia</taxon>
    </lineage>
</organism>
<feature type="compositionally biased region" description="Polar residues" evidence="2">
    <location>
        <begin position="322"/>
        <end position="335"/>
    </location>
</feature>
<dbReference type="AlphaFoldDB" id="A0A078A0T6"/>
<evidence type="ECO:0000256" key="1">
    <source>
        <dbReference type="SAM" id="Coils"/>
    </source>
</evidence>
<feature type="compositionally biased region" description="Basic and acidic residues" evidence="2">
    <location>
        <begin position="278"/>
        <end position="296"/>
    </location>
</feature>
<feature type="compositionally biased region" description="Polar residues" evidence="2">
    <location>
        <begin position="384"/>
        <end position="401"/>
    </location>
</feature>
<evidence type="ECO:0000256" key="2">
    <source>
        <dbReference type="SAM" id="MobiDB-lite"/>
    </source>
</evidence>
<dbReference type="EMBL" id="CCKQ01004323">
    <property type="protein sequence ID" value="CDW75472.1"/>
    <property type="molecule type" value="Genomic_DNA"/>
</dbReference>
<dbReference type="OMA" id="NEQRYGE"/>
<feature type="coiled-coil region" evidence="1">
    <location>
        <begin position="202"/>
        <end position="278"/>
    </location>
</feature>
<reference evidence="3 4" key="1">
    <citation type="submission" date="2014-06" db="EMBL/GenBank/DDBJ databases">
        <authorList>
            <person name="Swart Estienne"/>
        </authorList>
    </citation>
    <scope>NUCLEOTIDE SEQUENCE [LARGE SCALE GENOMIC DNA]</scope>
    <source>
        <strain evidence="3 4">130c</strain>
    </source>
</reference>
<name>A0A078A0T6_STYLE</name>
<feature type="compositionally biased region" description="Basic and acidic residues" evidence="2">
    <location>
        <begin position="310"/>
        <end position="321"/>
    </location>
</feature>
<feature type="region of interest" description="Disordered" evidence="2">
    <location>
        <begin position="375"/>
        <end position="408"/>
    </location>
</feature>
<keyword evidence="4" id="KW-1185">Reference proteome</keyword>
<gene>
    <name evidence="3" type="primary">Contig13021.g13881</name>
    <name evidence="3" type="ORF">STYLEM_4462</name>
</gene>
<dbReference type="Proteomes" id="UP000039865">
    <property type="component" value="Unassembled WGS sequence"/>
</dbReference>
<feature type="coiled-coil region" evidence="1">
    <location>
        <begin position="141"/>
        <end position="175"/>
    </location>
</feature>
<dbReference type="OrthoDB" id="10661546at2759"/>
<accession>A0A078A0T6</accession>
<dbReference type="InParanoid" id="A0A078A0T6"/>
<sequence>MIEDLQTTLKINKGIIKNLIDQKKGLNQVIEYTFNQLNHENELLENKLKRIQEERDSLQARMLILQQIVEDTKDKEDDVAEMFKDEIEELKENLERKEYLLQVNEQRYGEFEKILIDIAEQDTSVRKRLADLNLVPKDRKISNVILENTNYKQQVEELKYENDKLRDHIDQIVSQAHGMTMNQEELSIFQTKNPHNMPKLDLNKLQRQESDQRDYIKKLEQSVQYLNDKITKIRIDYKNLKKENQNLKDSNENHIFINEKLNQALKKSSQRIEDLEKRLDGKVSSRDNAPSKEENQSKQGSTEGQQIEMIDSKKQQSKESTLESNTSQKTTTVLQQKGPVMGGMKLDEKALNYESSFGDVSSIMIMPDQMYNNFNLLEDENEGQEPQKQNPPQVQQTSSNGRIAARKQ</sequence>
<evidence type="ECO:0000313" key="4">
    <source>
        <dbReference type="Proteomes" id="UP000039865"/>
    </source>
</evidence>
<feature type="coiled-coil region" evidence="1">
    <location>
        <begin position="34"/>
        <end position="107"/>
    </location>
</feature>
<keyword evidence="1" id="KW-0175">Coiled coil</keyword>
<protein>
    <submittedName>
        <fullName evidence="3">Uncharacterized protein</fullName>
    </submittedName>
</protein>